<organism evidence="2 3">
    <name type="scientific">Glossina palpalis gambiensis</name>
    <dbReference type="NCBI Taxonomy" id="67801"/>
    <lineage>
        <taxon>Eukaryota</taxon>
        <taxon>Metazoa</taxon>
        <taxon>Ecdysozoa</taxon>
        <taxon>Arthropoda</taxon>
        <taxon>Hexapoda</taxon>
        <taxon>Insecta</taxon>
        <taxon>Pterygota</taxon>
        <taxon>Neoptera</taxon>
        <taxon>Endopterygota</taxon>
        <taxon>Diptera</taxon>
        <taxon>Brachycera</taxon>
        <taxon>Muscomorpha</taxon>
        <taxon>Hippoboscoidea</taxon>
        <taxon>Glossinidae</taxon>
        <taxon>Glossina</taxon>
    </lineage>
</organism>
<dbReference type="EMBL" id="JXJN01012344">
    <property type="status" value="NOT_ANNOTATED_CDS"/>
    <property type="molecule type" value="Genomic_DNA"/>
</dbReference>
<evidence type="ECO:0000313" key="2">
    <source>
        <dbReference type="EnsemblMetazoa" id="GPPI026276-PA"/>
    </source>
</evidence>
<accession>A0A1B0BD52</accession>
<feature type="compositionally biased region" description="Acidic residues" evidence="1">
    <location>
        <begin position="39"/>
        <end position="51"/>
    </location>
</feature>
<feature type="region of interest" description="Disordered" evidence="1">
    <location>
        <begin position="1"/>
        <end position="54"/>
    </location>
</feature>
<protein>
    <submittedName>
        <fullName evidence="2">Uncharacterized protein</fullName>
    </submittedName>
</protein>
<dbReference type="Proteomes" id="UP000092460">
    <property type="component" value="Unassembled WGS sequence"/>
</dbReference>
<proteinExistence type="predicted"/>
<keyword evidence="3" id="KW-1185">Reference proteome</keyword>
<reference evidence="3" key="1">
    <citation type="submission" date="2015-01" db="EMBL/GenBank/DDBJ databases">
        <authorList>
            <person name="Aksoy S."/>
            <person name="Warren W."/>
            <person name="Wilson R.K."/>
        </authorList>
    </citation>
    <scope>NUCLEOTIDE SEQUENCE [LARGE SCALE GENOMIC DNA]</scope>
    <source>
        <strain evidence="3">IAEA</strain>
    </source>
</reference>
<reference evidence="2" key="2">
    <citation type="submission" date="2020-05" db="UniProtKB">
        <authorList>
            <consortium name="EnsemblMetazoa"/>
        </authorList>
    </citation>
    <scope>IDENTIFICATION</scope>
    <source>
        <strain evidence="2">IAEA</strain>
    </source>
</reference>
<dbReference type="AlphaFoldDB" id="A0A1B0BD52"/>
<evidence type="ECO:0000256" key="1">
    <source>
        <dbReference type="SAM" id="MobiDB-lite"/>
    </source>
</evidence>
<dbReference type="EnsemblMetazoa" id="GPPI026276-RA">
    <property type="protein sequence ID" value="GPPI026276-PA"/>
    <property type="gene ID" value="GPPI026276"/>
</dbReference>
<dbReference type="VEuPathDB" id="VectorBase:GPPI026276"/>
<name>A0A1B0BD52_9MUSC</name>
<sequence>MQHVQNNLRAKAQRDHRGVKGRNPPAIGVRKTFNADSDGVGDGDVDGDGDGMESSFKCKKNSYKQKNELMPHAKEKYAMHVKDYLCTEILKYIITAPNNRQSKKDVKDKLGTVWDQLCSARAKRGTHVDESVAREK</sequence>
<evidence type="ECO:0000313" key="3">
    <source>
        <dbReference type="Proteomes" id="UP000092460"/>
    </source>
</evidence>